<dbReference type="Proteomes" id="UP000037035">
    <property type="component" value="Unassembled WGS sequence"/>
</dbReference>
<accession>A0A0L6VE36</accession>
<gene>
    <name evidence="1" type="ORF">VP01_1946g9</name>
</gene>
<comment type="caution">
    <text evidence="1">The sequence shown here is derived from an EMBL/GenBank/DDBJ whole genome shotgun (WGS) entry which is preliminary data.</text>
</comment>
<dbReference type="EMBL" id="LAVV01006777">
    <property type="protein sequence ID" value="KNZ58355.1"/>
    <property type="molecule type" value="Genomic_DNA"/>
</dbReference>
<dbReference type="OrthoDB" id="10642618at2759"/>
<sequence>MPNALWDIIIMASYRAMQTPMVIKLAMLCDHIESLNLTPKVFITTFLNHLAKNISFRCCFWATKAGCT</sequence>
<dbReference type="VEuPathDB" id="FungiDB:VP01_1946g9"/>
<evidence type="ECO:0000313" key="1">
    <source>
        <dbReference type="EMBL" id="KNZ58355.1"/>
    </source>
</evidence>
<keyword evidence="2" id="KW-1185">Reference proteome</keyword>
<protein>
    <submittedName>
        <fullName evidence="1">Uncharacterized protein</fullName>
    </submittedName>
</protein>
<name>A0A0L6VE36_9BASI</name>
<proteinExistence type="predicted"/>
<evidence type="ECO:0000313" key="2">
    <source>
        <dbReference type="Proteomes" id="UP000037035"/>
    </source>
</evidence>
<dbReference type="AlphaFoldDB" id="A0A0L6VE36"/>
<reference evidence="1 2" key="1">
    <citation type="submission" date="2015-08" db="EMBL/GenBank/DDBJ databases">
        <title>Next Generation Sequencing and Analysis of the Genome of Puccinia sorghi L Schw, the Causal Agent of Maize Common Rust.</title>
        <authorList>
            <person name="Rochi L."/>
            <person name="Burguener G."/>
            <person name="Darino M."/>
            <person name="Turjanski A."/>
            <person name="Kreff E."/>
            <person name="Dieguez M.J."/>
            <person name="Sacco F."/>
        </authorList>
    </citation>
    <scope>NUCLEOTIDE SEQUENCE [LARGE SCALE GENOMIC DNA]</scope>
    <source>
        <strain evidence="1 2">RO10H11247</strain>
    </source>
</reference>
<organism evidence="1 2">
    <name type="scientific">Puccinia sorghi</name>
    <dbReference type="NCBI Taxonomy" id="27349"/>
    <lineage>
        <taxon>Eukaryota</taxon>
        <taxon>Fungi</taxon>
        <taxon>Dikarya</taxon>
        <taxon>Basidiomycota</taxon>
        <taxon>Pucciniomycotina</taxon>
        <taxon>Pucciniomycetes</taxon>
        <taxon>Pucciniales</taxon>
        <taxon>Pucciniaceae</taxon>
        <taxon>Puccinia</taxon>
    </lineage>
</organism>